<evidence type="ECO:0000313" key="1">
    <source>
        <dbReference type="EMBL" id="VDD91669.1"/>
    </source>
</evidence>
<evidence type="ECO:0000313" key="3">
    <source>
        <dbReference type="WBParaSite" id="EVEC_0000687201-mRNA-1"/>
    </source>
</evidence>
<sequence>MNWYRTFCEAYLQNSRCCHCLLTACKSTSAAEAVARNRQKFLRLRPPNGFISELSYLEKKFLAKVLKELEHYMWLMSDSPSRITSDQWIELLQLPKAPTRMHYFHCLTEMEAKGSKSDQMEQTACHAEAPFDSNPVRNFKRDYVWKGSKGLKTVRLNRKPRIVFDLQYGSGLRSETSEITGDKIYNAIRANFEYAEPFLITLTNTDVSDSDNANFLDYAKNVMKGPLDKDTYVICCSSHPRIEQLFLSSNRGKYNFSRLPIREFARNRYRVFPLKTVLRVFHEVCLNNGDWEAAVVDVFSREGKEDDWDFVYKLERKERASMDQKEVAKRRSKLSFLIESVLGQKAL</sequence>
<dbReference type="EMBL" id="UXUI01008503">
    <property type="protein sequence ID" value="VDD91669.1"/>
    <property type="molecule type" value="Genomic_DNA"/>
</dbReference>
<proteinExistence type="predicted"/>
<reference evidence="1 2" key="2">
    <citation type="submission" date="2018-10" db="EMBL/GenBank/DDBJ databases">
        <authorList>
            <consortium name="Pathogen Informatics"/>
        </authorList>
    </citation>
    <scope>NUCLEOTIDE SEQUENCE [LARGE SCALE GENOMIC DNA]</scope>
</reference>
<gene>
    <name evidence="1" type="ORF">EVEC_LOCUS6420</name>
</gene>
<reference evidence="3" key="1">
    <citation type="submission" date="2017-02" db="UniProtKB">
        <authorList>
            <consortium name="WormBaseParasite"/>
        </authorList>
    </citation>
    <scope>IDENTIFICATION</scope>
</reference>
<dbReference type="STRING" id="51028.A0A0N4V900"/>
<name>A0A0N4V900_ENTVE</name>
<protein>
    <submittedName>
        <fullName evidence="3">SAM-dependent MTase TRM10-type domain-containing protein</fullName>
    </submittedName>
</protein>
<keyword evidence="2" id="KW-1185">Reference proteome</keyword>
<dbReference type="AlphaFoldDB" id="A0A0N4V900"/>
<dbReference type="Proteomes" id="UP000274131">
    <property type="component" value="Unassembled WGS sequence"/>
</dbReference>
<organism evidence="3">
    <name type="scientific">Enterobius vermicularis</name>
    <name type="common">Human pinworm</name>
    <dbReference type="NCBI Taxonomy" id="51028"/>
    <lineage>
        <taxon>Eukaryota</taxon>
        <taxon>Metazoa</taxon>
        <taxon>Ecdysozoa</taxon>
        <taxon>Nematoda</taxon>
        <taxon>Chromadorea</taxon>
        <taxon>Rhabditida</taxon>
        <taxon>Spirurina</taxon>
        <taxon>Oxyuridomorpha</taxon>
        <taxon>Oxyuroidea</taxon>
        <taxon>Oxyuridae</taxon>
        <taxon>Enterobius</taxon>
    </lineage>
</organism>
<dbReference type="WBParaSite" id="EVEC_0000687201-mRNA-1">
    <property type="protein sequence ID" value="EVEC_0000687201-mRNA-1"/>
    <property type="gene ID" value="EVEC_0000687201"/>
</dbReference>
<accession>A0A0N4V900</accession>
<evidence type="ECO:0000313" key="2">
    <source>
        <dbReference type="Proteomes" id="UP000274131"/>
    </source>
</evidence>